<evidence type="ECO:0000313" key="2">
    <source>
        <dbReference type="EMBL" id="CAK9214325.1"/>
    </source>
</evidence>
<dbReference type="EMBL" id="OZ019894">
    <property type="protein sequence ID" value="CAK9214325.1"/>
    <property type="molecule type" value="Genomic_DNA"/>
</dbReference>
<protein>
    <recommendedName>
        <fullName evidence="4">Plethodontid modulating factor</fullName>
    </recommendedName>
</protein>
<keyword evidence="1" id="KW-1133">Transmembrane helix</keyword>
<feature type="transmembrane region" description="Helical" evidence="1">
    <location>
        <begin position="7"/>
        <end position="27"/>
    </location>
</feature>
<evidence type="ECO:0000313" key="3">
    <source>
        <dbReference type="Proteomes" id="UP001497512"/>
    </source>
</evidence>
<reference evidence="2" key="1">
    <citation type="submission" date="2024-02" db="EMBL/GenBank/DDBJ databases">
        <authorList>
            <consortium name="ELIXIR-Norway"/>
            <consortium name="Elixir Norway"/>
        </authorList>
    </citation>
    <scope>NUCLEOTIDE SEQUENCE</scope>
</reference>
<keyword evidence="3" id="KW-1185">Reference proteome</keyword>
<gene>
    <name evidence="2" type="ORF">CSSPTR1EN2_LOCUS12175</name>
</gene>
<dbReference type="Proteomes" id="UP001497512">
    <property type="component" value="Chromosome 2"/>
</dbReference>
<keyword evidence="1" id="KW-0812">Transmembrane</keyword>
<organism evidence="2 3">
    <name type="scientific">Sphagnum troendelagicum</name>
    <dbReference type="NCBI Taxonomy" id="128251"/>
    <lineage>
        <taxon>Eukaryota</taxon>
        <taxon>Viridiplantae</taxon>
        <taxon>Streptophyta</taxon>
        <taxon>Embryophyta</taxon>
        <taxon>Bryophyta</taxon>
        <taxon>Sphagnophytina</taxon>
        <taxon>Sphagnopsida</taxon>
        <taxon>Sphagnales</taxon>
        <taxon>Sphagnaceae</taxon>
        <taxon>Sphagnum</taxon>
    </lineage>
</organism>
<name>A0ABP0U6S5_9BRYO</name>
<evidence type="ECO:0008006" key="4">
    <source>
        <dbReference type="Google" id="ProtNLM"/>
    </source>
</evidence>
<keyword evidence="1" id="KW-0472">Membrane</keyword>
<evidence type="ECO:0000256" key="1">
    <source>
        <dbReference type="SAM" id="Phobius"/>
    </source>
</evidence>
<proteinExistence type="predicted"/>
<sequence length="113" mass="12761">MDKTIEVALCMCFVLLCAGILVLFVHMRNSCTVTLQGLKCPTGSMNSAYGWHLVDSSCFCELDFGRKDCPSQHHNRRLERHCLEEQMLSHDDQSWMVTECCVLLVIKGQGGHL</sequence>
<accession>A0ABP0U6S5</accession>